<dbReference type="VEuPathDB" id="FungiDB:VP01_2580g1"/>
<feature type="compositionally biased region" description="Low complexity" evidence="1">
    <location>
        <begin position="12"/>
        <end position="21"/>
    </location>
</feature>
<feature type="region of interest" description="Disordered" evidence="1">
    <location>
        <begin position="158"/>
        <end position="183"/>
    </location>
</feature>
<evidence type="ECO:0000313" key="3">
    <source>
        <dbReference type="Proteomes" id="UP000037035"/>
    </source>
</evidence>
<dbReference type="OrthoDB" id="10513339at2759"/>
<organism evidence="2 3">
    <name type="scientific">Puccinia sorghi</name>
    <dbReference type="NCBI Taxonomy" id="27349"/>
    <lineage>
        <taxon>Eukaryota</taxon>
        <taxon>Fungi</taxon>
        <taxon>Dikarya</taxon>
        <taxon>Basidiomycota</taxon>
        <taxon>Pucciniomycotina</taxon>
        <taxon>Pucciniomycetes</taxon>
        <taxon>Pucciniales</taxon>
        <taxon>Pucciniaceae</taxon>
        <taxon>Puccinia</taxon>
    </lineage>
</organism>
<accession>A0A0L6V6N5</accession>
<dbReference type="Proteomes" id="UP000037035">
    <property type="component" value="Unassembled WGS sequence"/>
</dbReference>
<feature type="region of interest" description="Disordered" evidence="1">
    <location>
        <begin position="125"/>
        <end position="144"/>
    </location>
</feature>
<name>A0A0L6V6N5_9BASI</name>
<evidence type="ECO:0000256" key="1">
    <source>
        <dbReference type="SAM" id="MobiDB-lite"/>
    </source>
</evidence>
<feature type="region of interest" description="Disordered" evidence="1">
    <location>
        <begin position="1"/>
        <end position="22"/>
    </location>
</feature>
<comment type="caution">
    <text evidence="2">The sequence shown here is derived from an EMBL/GenBank/DDBJ whole genome shotgun (WGS) entry which is preliminary data.</text>
</comment>
<reference evidence="2 3" key="1">
    <citation type="submission" date="2015-08" db="EMBL/GenBank/DDBJ databases">
        <title>Next Generation Sequencing and Analysis of the Genome of Puccinia sorghi L Schw, the Causal Agent of Maize Common Rust.</title>
        <authorList>
            <person name="Rochi L."/>
            <person name="Burguener G."/>
            <person name="Darino M."/>
            <person name="Turjanski A."/>
            <person name="Kreff E."/>
            <person name="Dieguez M.J."/>
            <person name="Sacco F."/>
        </authorList>
    </citation>
    <scope>NUCLEOTIDE SEQUENCE [LARGE SCALE GENOMIC DNA]</scope>
    <source>
        <strain evidence="2 3">RO10H11247</strain>
    </source>
</reference>
<dbReference type="EMBL" id="LAVV01007480">
    <property type="protein sequence ID" value="KNZ55790.1"/>
    <property type="molecule type" value="Genomic_DNA"/>
</dbReference>
<sequence>MDTNNPVTLLAPLQPTGGAPTLPTPPANLTWRSLDQKIDLFMEANNQQTPSAQDVLCLLNAARTEQQLSESSSLCLSLASHDSPLSLASRYHSGVSGIEDQTEVEIQALARTTTCYICKKPDHIAPNFPSKRPGPPQNQTQGQRSYNQLKPPYIRPMQPEINRPPGHRPVTSINTSKNTRPAADLPNFKAKMISPDIFAEEVPEDYTFENKNLSADPSFKQLSFQEVPSGKLRLRSMFNGVTNTWPVSEPRRFPSLANIYVPVHFQPVPLGSIQPDA</sequence>
<gene>
    <name evidence="2" type="ORF">VP01_2580g1</name>
</gene>
<protein>
    <submittedName>
        <fullName evidence="2">Uncharacterized protein</fullName>
    </submittedName>
</protein>
<keyword evidence="3" id="KW-1185">Reference proteome</keyword>
<proteinExistence type="predicted"/>
<evidence type="ECO:0000313" key="2">
    <source>
        <dbReference type="EMBL" id="KNZ55790.1"/>
    </source>
</evidence>
<dbReference type="AlphaFoldDB" id="A0A0L6V6N5"/>